<name>A0ABP9PBL9_9ACTN</name>
<dbReference type="InterPro" id="IPR024607">
    <property type="entry name" value="Sulfatase_CS"/>
</dbReference>
<dbReference type="SUPFAM" id="SSF53649">
    <property type="entry name" value="Alkaline phosphatase-like"/>
    <property type="match status" value="1"/>
</dbReference>
<evidence type="ECO:0000313" key="7">
    <source>
        <dbReference type="EMBL" id="GAA5144039.1"/>
    </source>
</evidence>
<keyword evidence="4" id="KW-0106">Calcium</keyword>
<organism evidence="7 8">
    <name type="scientific">Nocardioides marinquilinus</name>
    <dbReference type="NCBI Taxonomy" id="1210400"/>
    <lineage>
        <taxon>Bacteria</taxon>
        <taxon>Bacillati</taxon>
        <taxon>Actinomycetota</taxon>
        <taxon>Actinomycetes</taxon>
        <taxon>Propionibacteriales</taxon>
        <taxon>Nocardioidaceae</taxon>
        <taxon>Nocardioides</taxon>
    </lineage>
</organism>
<gene>
    <name evidence="7" type="ORF">GCM10023340_10890</name>
</gene>
<evidence type="ECO:0000256" key="5">
    <source>
        <dbReference type="SAM" id="MobiDB-lite"/>
    </source>
</evidence>
<sequence>MVSSESIDNDEETPRMTQSTPATRGLHRRTLAGAAVGALGAAGAVGATGAAGPAAAEQPFRAVAQRGRVPRPNILVILADDLGAADLGVYGSPNIETPNLDRLAASGLRFTDGYSAGAVCSPTRFALYTGRHPGRTPGGLQEPIAAPAPTAGIPPEHPTLASLLRAQGYATSMVGKWHGGFLPWFSPLKSGWDYFYGNYSGGLDYFSKLYAKDGYDLWEGEQQVKDPRYYTDILTEKAVDVVRRNARQSRPWLFNLNFTTPHWPWEGRGDKAVSDEITAKVQAGVPRALFHDDGGSLEKYTEMVESLDRSIGRVLDELRRTGQDRDTIVLFQSDNGGERFSYNWPFTGNKASVNEGGIRVPMIVSWPGRIGKRQVSDVPVYTTDWTATFLELAGAEPDPAYPLDGTSLVPHLFRGREVPERDLFWRTRTMRALRRGELKYLRTPDGVDHLYDLGADQREQADLAKRRPADLAALRSAWESVNATLLPYPA</sequence>
<evidence type="ECO:0000256" key="3">
    <source>
        <dbReference type="ARBA" id="ARBA00022801"/>
    </source>
</evidence>
<dbReference type="Pfam" id="PF00884">
    <property type="entry name" value="Sulfatase"/>
    <property type="match status" value="1"/>
</dbReference>
<dbReference type="PROSITE" id="PS00149">
    <property type="entry name" value="SULFATASE_2"/>
    <property type="match status" value="1"/>
</dbReference>
<dbReference type="Proteomes" id="UP001500221">
    <property type="component" value="Unassembled WGS sequence"/>
</dbReference>
<evidence type="ECO:0000313" key="8">
    <source>
        <dbReference type="Proteomes" id="UP001500221"/>
    </source>
</evidence>
<dbReference type="InterPro" id="IPR000917">
    <property type="entry name" value="Sulfatase_N"/>
</dbReference>
<dbReference type="Gene3D" id="3.30.1120.10">
    <property type="match status" value="1"/>
</dbReference>
<protein>
    <submittedName>
        <fullName evidence="7">Sulfatase-like hydrolase/transferase</fullName>
    </submittedName>
</protein>
<comment type="caution">
    <text evidence="7">The sequence shown here is derived from an EMBL/GenBank/DDBJ whole genome shotgun (WGS) entry which is preliminary data.</text>
</comment>
<dbReference type="EMBL" id="BAABKG010000001">
    <property type="protein sequence ID" value="GAA5144039.1"/>
    <property type="molecule type" value="Genomic_DNA"/>
</dbReference>
<dbReference type="PANTHER" id="PTHR42693:SF53">
    <property type="entry name" value="ENDO-4-O-SULFATASE"/>
    <property type="match status" value="1"/>
</dbReference>
<dbReference type="InterPro" id="IPR017850">
    <property type="entry name" value="Alkaline_phosphatase_core_sf"/>
</dbReference>
<evidence type="ECO:0000256" key="1">
    <source>
        <dbReference type="ARBA" id="ARBA00008779"/>
    </source>
</evidence>
<dbReference type="PANTHER" id="PTHR42693">
    <property type="entry name" value="ARYLSULFATASE FAMILY MEMBER"/>
    <property type="match status" value="1"/>
</dbReference>
<dbReference type="InterPro" id="IPR050738">
    <property type="entry name" value="Sulfatase"/>
</dbReference>
<reference evidence="8" key="1">
    <citation type="journal article" date="2019" name="Int. J. Syst. Evol. Microbiol.">
        <title>The Global Catalogue of Microorganisms (GCM) 10K type strain sequencing project: providing services to taxonomists for standard genome sequencing and annotation.</title>
        <authorList>
            <consortium name="The Broad Institute Genomics Platform"/>
            <consortium name="The Broad Institute Genome Sequencing Center for Infectious Disease"/>
            <person name="Wu L."/>
            <person name="Ma J."/>
        </authorList>
    </citation>
    <scope>NUCLEOTIDE SEQUENCE [LARGE SCALE GENOMIC DNA]</scope>
    <source>
        <strain evidence="8">JCM 18459</strain>
    </source>
</reference>
<evidence type="ECO:0000256" key="2">
    <source>
        <dbReference type="ARBA" id="ARBA00022723"/>
    </source>
</evidence>
<accession>A0ABP9PBL9</accession>
<keyword evidence="8" id="KW-1185">Reference proteome</keyword>
<comment type="similarity">
    <text evidence="1">Belongs to the sulfatase family.</text>
</comment>
<evidence type="ECO:0000256" key="4">
    <source>
        <dbReference type="ARBA" id="ARBA00022837"/>
    </source>
</evidence>
<dbReference type="Gene3D" id="3.40.720.10">
    <property type="entry name" value="Alkaline Phosphatase, subunit A"/>
    <property type="match status" value="1"/>
</dbReference>
<feature type="domain" description="Sulfatase N-terminal" evidence="6">
    <location>
        <begin position="72"/>
        <end position="395"/>
    </location>
</feature>
<evidence type="ECO:0000259" key="6">
    <source>
        <dbReference type="Pfam" id="PF00884"/>
    </source>
</evidence>
<proteinExistence type="inferred from homology"/>
<keyword evidence="3" id="KW-0378">Hydrolase</keyword>
<keyword evidence="2" id="KW-0479">Metal-binding</keyword>
<feature type="region of interest" description="Disordered" evidence="5">
    <location>
        <begin position="1"/>
        <end position="26"/>
    </location>
</feature>